<keyword evidence="1" id="KW-0472">Membrane</keyword>
<keyword evidence="1" id="KW-0812">Transmembrane</keyword>
<dbReference type="Proteomes" id="UP000664781">
    <property type="component" value="Unassembled WGS sequence"/>
</dbReference>
<accession>A0A939FME2</accession>
<proteinExistence type="predicted"/>
<dbReference type="EMBL" id="JAFMOF010000002">
    <property type="protein sequence ID" value="MBO0653208.1"/>
    <property type="molecule type" value="Genomic_DNA"/>
</dbReference>
<reference evidence="2" key="1">
    <citation type="submission" date="2021-03" db="EMBL/GenBank/DDBJ databases">
        <title>Streptomyces strains.</title>
        <authorList>
            <person name="Lund M.B."/>
            <person name="Toerring T."/>
        </authorList>
    </citation>
    <scope>NUCLEOTIDE SEQUENCE</scope>
    <source>
        <strain evidence="2">JCM 4242</strain>
    </source>
</reference>
<evidence type="ECO:0000256" key="1">
    <source>
        <dbReference type="SAM" id="Phobius"/>
    </source>
</evidence>
<keyword evidence="1" id="KW-1133">Transmembrane helix</keyword>
<evidence type="ECO:0000313" key="3">
    <source>
        <dbReference type="Proteomes" id="UP000664781"/>
    </source>
</evidence>
<name>A0A939FME2_9ACTN</name>
<dbReference type="RefSeq" id="WP_086567420.1">
    <property type="nucleotide sequence ID" value="NZ_JAFMOF010000002.1"/>
</dbReference>
<dbReference type="AlphaFoldDB" id="A0A939FME2"/>
<protein>
    <submittedName>
        <fullName evidence="2">Alkaline shock response membrane anchor protein AmaP</fullName>
    </submittedName>
</protein>
<organism evidence="2 3">
    <name type="scientific">Streptomyces triculaminicus</name>
    <dbReference type="NCBI Taxonomy" id="2816232"/>
    <lineage>
        <taxon>Bacteria</taxon>
        <taxon>Bacillati</taxon>
        <taxon>Actinomycetota</taxon>
        <taxon>Actinomycetes</taxon>
        <taxon>Kitasatosporales</taxon>
        <taxon>Streptomycetaceae</taxon>
        <taxon>Streptomyces</taxon>
    </lineage>
</organism>
<sequence>MLRTANRILLGLAGVLLLALGAAVLAGALDLPRRWDVTLPAAWPFAGPDDVPLSAARRRGWGRHGWWWPTVIAALGVVVALSLGWLLAQARRHRLREVGVDSGDGETVVVRGHALQDALAAEAAALEGVDDAVITLTGRRTAPRARIGLTLAPHARPADALRRLDAEVLRHARTSAGLLRLPAEVRLRAVRHPARRVG</sequence>
<gene>
    <name evidence="2" type="primary">amaP</name>
    <name evidence="2" type="ORF">J1792_10505</name>
</gene>
<comment type="caution">
    <text evidence="2">The sequence shown here is derived from an EMBL/GenBank/DDBJ whole genome shotgun (WGS) entry which is preliminary data.</text>
</comment>
<dbReference type="NCBIfam" id="NF033218">
    <property type="entry name" value="anchor_AmaP"/>
    <property type="match status" value="1"/>
</dbReference>
<keyword evidence="3" id="KW-1185">Reference proteome</keyword>
<evidence type="ECO:0000313" key="2">
    <source>
        <dbReference type="EMBL" id="MBO0653208.1"/>
    </source>
</evidence>
<feature type="transmembrane region" description="Helical" evidence="1">
    <location>
        <begin position="66"/>
        <end position="88"/>
    </location>
</feature>